<proteinExistence type="predicted"/>
<dbReference type="PANTHER" id="PTHR30462">
    <property type="entry name" value="INTERMEMBRANE TRANSPORT PROTEIN PQIB-RELATED"/>
    <property type="match status" value="1"/>
</dbReference>
<feature type="transmembrane region" description="Helical" evidence="7">
    <location>
        <begin position="145"/>
        <end position="165"/>
    </location>
</feature>
<protein>
    <submittedName>
        <fullName evidence="8">Paraquat-inducible membrane protein A</fullName>
    </submittedName>
</protein>
<comment type="caution">
    <text evidence="8">The sequence shown here is derived from an EMBL/GenBank/DDBJ whole genome shotgun (WGS) entry which is preliminary data.</text>
</comment>
<evidence type="ECO:0000256" key="4">
    <source>
        <dbReference type="ARBA" id="ARBA00022692"/>
    </source>
</evidence>
<keyword evidence="5 7" id="KW-1133">Transmembrane helix</keyword>
<name>A0A7V2WLB6_9BACT</name>
<feature type="transmembrane region" description="Helical" evidence="7">
    <location>
        <begin position="51"/>
        <end position="76"/>
    </location>
</feature>
<reference evidence="8" key="1">
    <citation type="journal article" date="2020" name="mSystems">
        <title>Genome- and Community-Level Interaction Insights into Carbon Utilization and Element Cycling Functions of Hydrothermarchaeota in Hydrothermal Sediment.</title>
        <authorList>
            <person name="Zhou Z."/>
            <person name="Liu Y."/>
            <person name="Xu W."/>
            <person name="Pan J."/>
            <person name="Luo Z.H."/>
            <person name="Li M."/>
        </authorList>
    </citation>
    <scope>NUCLEOTIDE SEQUENCE [LARGE SCALE GENOMIC DNA]</scope>
    <source>
        <strain evidence="8">HyVt-513</strain>
    </source>
</reference>
<keyword evidence="4 7" id="KW-0812">Transmembrane</keyword>
<evidence type="ECO:0000256" key="5">
    <source>
        <dbReference type="ARBA" id="ARBA00022989"/>
    </source>
</evidence>
<dbReference type="InterPro" id="IPR007498">
    <property type="entry name" value="PqiA-like"/>
</dbReference>
<dbReference type="AlphaFoldDB" id="A0A7V2WLB6"/>
<evidence type="ECO:0000256" key="2">
    <source>
        <dbReference type="ARBA" id="ARBA00022475"/>
    </source>
</evidence>
<comment type="subcellular location">
    <subcellularLocation>
        <location evidence="1">Cell inner membrane</location>
    </subcellularLocation>
</comment>
<evidence type="ECO:0000256" key="1">
    <source>
        <dbReference type="ARBA" id="ARBA00004533"/>
    </source>
</evidence>
<evidence type="ECO:0000256" key="7">
    <source>
        <dbReference type="SAM" id="Phobius"/>
    </source>
</evidence>
<evidence type="ECO:0000313" key="8">
    <source>
        <dbReference type="EMBL" id="HFC03630.1"/>
    </source>
</evidence>
<keyword evidence="6 7" id="KW-0472">Membrane</keyword>
<keyword evidence="3" id="KW-0997">Cell inner membrane</keyword>
<dbReference type="PANTHER" id="PTHR30462:SF3">
    <property type="entry name" value="INTERMEMBRANE TRANSPORT PROTEIN PQIA"/>
    <property type="match status" value="1"/>
</dbReference>
<dbReference type="InterPro" id="IPR051800">
    <property type="entry name" value="PqiA-PqiB_transport"/>
</dbReference>
<dbReference type="EMBL" id="DRNO01000137">
    <property type="protein sequence ID" value="HFC03630.1"/>
    <property type="molecule type" value="Genomic_DNA"/>
</dbReference>
<accession>A0A7V2WLB6</accession>
<evidence type="ECO:0000256" key="3">
    <source>
        <dbReference type="ARBA" id="ARBA00022519"/>
    </source>
</evidence>
<sequence length="208" mass="23285">MRAIDKNLGCCPICHQIVTFPPRQGKEGAAYCPRCGTEVHLRKRDSLQTTLALLIASVIFYIPANLLPMMHVQTFAGTESDTIMSGVIYFMETGSYLIGSVIFIASILVPVLKMMILFYLIHTVRHRKATHPKERQKLYLLTEVIGRWSMVDVYVVSIMIALVHFGGLTEIRAGGGAVFFLLVVIVTMLAAMSFDPRLIWDTAKERHA</sequence>
<feature type="transmembrane region" description="Helical" evidence="7">
    <location>
        <begin position="96"/>
        <end position="124"/>
    </location>
</feature>
<dbReference type="Pfam" id="PF04403">
    <property type="entry name" value="PqiA"/>
    <property type="match status" value="1"/>
</dbReference>
<feature type="transmembrane region" description="Helical" evidence="7">
    <location>
        <begin position="171"/>
        <end position="194"/>
    </location>
</feature>
<gene>
    <name evidence="8" type="ORF">ENJ74_02040</name>
</gene>
<evidence type="ECO:0000256" key="6">
    <source>
        <dbReference type="ARBA" id="ARBA00023136"/>
    </source>
</evidence>
<dbReference type="GO" id="GO:0005886">
    <property type="term" value="C:plasma membrane"/>
    <property type="evidence" value="ECO:0007669"/>
    <property type="project" value="UniProtKB-SubCell"/>
</dbReference>
<dbReference type="Proteomes" id="UP000885722">
    <property type="component" value="Unassembled WGS sequence"/>
</dbReference>
<organism evidence="8">
    <name type="scientific">Nitratifractor salsuginis</name>
    <dbReference type="NCBI Taxonomy" id="269261"/>
    <lineage>
        <taxon>Bacteria</taxon>
        <taxon>Pseudomonadati</taxon>
        <taxon>Campylobacterota</taxon>
        <taxon>Epsilonproteobacteria</taxon>
        <taxon>Campylobacterales</taxon>
        <taxon>Sulfurovaceae</taxon>
        <taxon>Nitratifractor</taxon>
    </lineage>
</organism>
<keyword evidence="2" id="KW-1003">Cell membrane</keyword>